<accession>A0A919YRN1</accession>
<dbReference type="Pfam" id="PF06445">
    <property type="entry name" value="GyrI-like"/>
    <property type="match status" value="1"/>
</dbReference>
<evidence type="ECO:0000313" key="6">
    <source>
        <dbReference type="Proteomes" id="UP000683139"/>
    </source>
</evidence>
<keyword evidence="2" id="KW-0238">DNA-binding</keyword>
<evidence type="ECO:0000256" key="3">
    <source>
        <dbReference type="ARBA" id="ARBA00023163"/>
    </source>
</evidence>
<dbReference type="Pfam" id="PF12833">
    <property type="entry name" value="HTH_18"/>
    <property type="match status" value="1"/>
</dbReference>
<dbReference type="InterPro" id="IPR010499">
    <property type="entry name" value="AraC_E-bd"/>
</dbReference>
<keyword evidence="6" id="KW-1185">Reference proteome</keyword>
<dbReference type="PRINTS" id="PR00032">
    <property type="entry name" value="HTHARAC"/>
</dbReference>
<keyword evidence="1" id="KW-0805">Transcription regulation</keyword>
<evidence type="ECO:0000256" key="1">
    <source>
        <dbReference type="ARBA" id="ARBA00023015"/>
    </source>
</evidence>
<dbReference type="InterPro" id="IPR011256">
    <property type="entry name" value="Reg_factor_effector_dom_sf"/>
</dbReference>
<feature type="domain" description="HTH araC/xylS-type" evidence="4">
    <location>
        <begin position="1"/>
        <end position="62"/>
    </location>
</feature>
<organism evidence="5 6">
    <name type="scientific">Paenibacillus montaniterrae</name>
    <dbReference type="NCBI Taxonomy" id="429341"/>
    <lineage>
        <taxon>Bacteria</taxon>
        <taxon>Bacillati</taxon>
        <taxon>Bacillota</taxon>
        <taxon>Bacilli</taxon>
        <taxon>Bacillales</taxon>
        <taxon>Paenibacillaceae</taxon>
        <taxon>Paenibacillus</taxon>
    </lineage>
</organism>
<gene>
    <name evidence="5" type="ORF">J40TS1_17330</name>
</gene>
<dbReference type="SUPFAM" id="SSF55136">
    <property type="entry name" value="Probable bacterial effector-binding domain"/>
    <property type="match status" value="1"/>
</dbReference>
<dbReference type="PANTHER" id="PTHR47504:SF5">
    <property type="entry name" value="RIGHT ORIGIN-BINDING PROTEIN"/>
    <property type="match status" value="1"/>
</dbReference>
<evidence type="ECO:0000256" key="2">
    <source>
        <dbReference type="ARBA" id="ARBA00023125"/>
    </source>
</evidence>
<reference evidence="5" key="1">
    <citation type="submission" date="2021-03" db="EMBL/GenBank/DDBJ databases">
        <title>Antimicrobial resistance genes in bacteria isolated from Japanese honey, and their potential for conferring macrolide and lincosamide resistance in the American foulbrood pathogen Paenibacillus larvae.</title>
        <authorList>
            <person name="Okamoto M."/>
            <person name="Kumagai M."/>
            <person name="Kanamori H."/>
            <person name="Takamatsu D."/>
        </authorList>
    </citation>
    <scope>NUCLEOTIDE SEQUENCE</scope>
    <source>
        <strain evidence="5">J40TS1</strain>
    </source>
</reference>
<dbReference type="Gene3D" id="1.10.10.60">
    <property type="entry name" value="Homeodomain-like"/>
    <property type="match status" value="1"/>
</dbReference>
<dbReference type="SUPFAM" id="SSF46689">
    <property type="entry name" value="Homeodomain-like"/>
    <property type="match status" value="1"/>
</dbReference>
<dbReference type="EMBL" id="BOSE01000002">
    <property type="protein sequence ID" value="GIP16091.1"/>
    <property type="molecule type" value="Genomic_DNA"/>
</dbReference>
<dbReference type="Gene3D" id="3.20.80.10">
    <property type="entry name" value="Regulatory factor, effector binding domain"/>
    <property type="match status" value="1"/>
</dbReference>
<dbReference type="InterPro" id="IPR050959">
    <property type="entry name" value="MarA-like"/>
</dbReference>
<dbReference type="InterPro" id="IPR020449">
    <property type="entry name" value="Tscrpt_reg_AraC-type_HTH"/>
</dbReference>
<protein>
    <submittedName>
        <fullName evidence="5">AraC family transcriptional regulator</fullName>
    </submittedName>
</protein>
<dbReference type="InterPro" id="IPR009057">
    <property type="entry name" value="Homeodomain-like_sf"/>
</dbReference>
<evidence type="ECO:0000259" key="4">
    <source>
        <dbReference type="PROSITE" id="PS01124"/>
    </source>
</evidence>
<dbReference type="PANTHER" id="PTHR47504">
    <property type="entry name" value="RIGHT ORIGIN-BINDING PROTEIN"/>
    <property type="match status" value="1"/>
</dbReference>
<dbReference type="PROSITE" id="PS01124">
    <property type="entry name" value="HTH_ARAC_FAMILY_2"/>
    <property type="match status" value="1"/>
</dbReference>
<keyword evidence="3" id="KW-0804">Transcription</keyword>
<dbReference type="SMART" id="SM00342">
    <property type="entry name" value="HTH_ARAC"/>
    <property type="match status" value="1"/>
</dbReference>
<dbReference type="GO" id="GO:0003700">
    <property type="term" value="F:DNA-binding transcription factor activity"/>
    <property type="evidence" value="ECO:0007669"/>
    <property type="project" value="InterPro"/>
</dbReference>
<dbReference type="InterPro" id="IPR018060">
    <property type="entry name" value="HTH_AraC"/>
</dbReference>
<dbReference type="SMART" id="SM00871">
    <property type="entry name" value="AraC_E_bind"/>
    <property type="match status" value="1"/>
</dbReference>
<sequence length="246" mass="27008">MSGYSLGEYIRLRRLTLAGLELSDSSIKIIDAAVKYGYDSADSFARAFQAFHGLTPSEARRSGAALKAIPPMTFQLTIKGGTAMQYRIEDKQAFSIVGIKKRITLLFEGENSQVTSLGQSVTQKDIAELKALSNIEPQGMLSVSANFAERVAEGSELDQYLGVATTQQPDARWEVLPVAASTWAVFTTVGPFPKTVQDTWAQIYAEWLPGSGYELTGGPEMLWNESPDTSNPQYKSEIWIPVAKRK</sequence>
<proteinExistence type="predicted"/>
<comment type="caution">
    <text evidence="5">The sequence shown here is derived from an EMBL/GenBank/DDBJ whole genome shotgun (WGS) entry which is preliminary data.</text>
</comment>
<dbReference type="InterPro" id="IPR029442">
    <property type="entry name" value="GyrI-like"/>
</dbReference>
<dbReference type="Proteomes" id="UP000683139">
    <property type="component" value="Unassembled WGS sequence"/>
</dbReference>
<name>A0A919YRN1_9BACL</name>
<dbReference type="AlphaFoldDB" id="A0A919YRN1"/>
<dbReference type="GO" id="GO:0043565">
    <property type="term" value="F:sequence-specific DNA binding"/>
    <property type="evidence" value="ECO:0007669"/>
    <property type="project" value="InterPro"/>
</dbReference>
<evidence type="ECO:0000313" key="5">
    <source>
        <dbReference type="EMBL" id="GIP16091.1"/>
    </source>
</evidence>